<sequence>ISKPPDRLSLLITSPSIVPIPRSYNQAMLHDCWIKAIQVELETLDENHTWDSVPRPSGVKPIRCSWVFTTKLKPDGTLDHYKARLVTLGNRQQYWIDYGETFALVAKMTTVHGGICSVSTTFCLLELKGLPYLVHETAHEANQTLSTLVQEGSSWF</sequence>
<dbReference type="Pfam" id="PF07727">
    <property type="entry name" value="RVT_2"/>
    <property type="match status" value="1"/>
</dbReference>
<protein>
    <submittedName>
        <fullName evidence="2">RVT_2 domain-containing protein</fullName>
    </submittedName>
</protein>
<dbReference type="InParanoid" id="A0A1Q3B9D7"/>
<gene>
    <name evidence="2" type="ORF">CFOL_v3_08155</name>
</gene>
<feature type="domain" description="Reverse transcriptase Ty1/copia-type" evidence="1">
    <location>
        <begin position="47"/>
        <end position="111"/>
    </location>
</feature>
<reference evidence="3" key="1">
    <citation type="submission" date="2016-04" db="EMBL/GenBank/DDBJ databases">
        <title>Cephalotus genome sequencing.</title>
        <authorList>
            <person name="Fukushima K."/>
            <person name="Hasebe M."/>
            <person name="Fang X."/>
        </authorList>
    </citation>
    <scope>NUCLEOTIDE SEQUENCE [LARGE SCALE GENOMIC DNA]</scope>
    <source>
        <strain evidence="3">cv. St1</strain>
    </source>
</reference>
<keyword evidence="3" id="KW-1185">Reference proteome</keyword>
<proteinExistence type="predicted"/>
<dbReference type="STRING" id="3775.A0A1Q3B9D7"/>
<evidence type="ECO:0000313" key="2">
    <source>
        <dbReference type="EMBL" id="GAV64637.1"/>
    </source>
</evidence>
<dbReference type="AlphaFoldDB" id="A0A1Q3B9D7"/>
<organism evidence="2 3">
    <name type="scientific">Cephalotus follicularis</name>
    <name type="common">Albany pitcher plant</name>
    <dbReference type="NCBI Taxonomy" id="3775"/>
    <lineage>
        <taxon>Eukaryota</taxon>
        <taxon>Viridiplantae</taxon>
        <taxon>Streptophyta</taxon>
        <taxon>Embryophyta</taxon>
        <taxon>Tracheophyta</taxon>
        <taxon>Spermatophyta</taxon>
        <taxon>Magnoliopsida</taxon>
        <taxon>eudicotyledons</taxon>
        <taxon>Gunneridae</taxon>
        <taxon>Pentapetalae</taxon>
        <taxon>rosids</taxon>
        <taxon>fabids</taxon>
        <taxon>Oxalidales</taxon>
        <taxon>Cephalotaceae</taxon>
        <taxon>Cephalotus</taxon>
    </lineage>
</organism>
<accession>A0A1Q3B9D7</accession>
<dbReference type="InterPro" id="IPR013103">
    <property type="entry name" value="RVT_2"/>
</dbReference>
<feature type="non-terminal residue" evidence="2">
    <location>
        <position position="1"/>
    </location>
</feature>
<comment type="caution">
    <text evidence="2">The sequence shown here is derived from an EMBL/GenBank/DDBJ whole genome shotgun (WGS) entry which is preliminary data.</text>
</comment>
<evidence type="ECO:0000313" key="3">
    <source>
        <dbReference type="Proteomes" id="UP000187406"/>
    </source>
</evidence>
<name>A0A1Q3B9D7_CEPFO</name>
<dbReference type="OrthoDB" id="411615at2759"/>
<evidence type="ECO:0000259" key="1">
    <source>
        <dbReference type="Pfam" id="PF07727"/>
    </source>
</evidence>
<dbReference type="EMBL" id="BDDD01000360">
    <property type="protein sequence ID" value="GAV64637.1"/>
    <property type="molecule type" value="Genomic_DNA"/>
</dbReference>
<dbReference type="Proteomes" id="UP000187406">
    <property type="component" value="Unassembled WGS sequence"/>
</dbReference>